<sequence length="313" mass="34702">MKFSLSTNIHIHLEHTKCRWIGSLGGKMKKYFRNGLWISRTILACSAFLVLCQTPVQAEDDLLAKINKRGEFIVGTEARYAPFEFVENGKIVGYSADVIEKVMEAFPNVRLNRLDLPFQGILPGLQAKKFDYVVTSIVADKSRFEKFALSIPIADATVSIIKRKSDTSINKPEDLGGKTIGTQAGSVPLGDVNLFAEKLKEQGIPIKQVKTYVGFEEAYADLIAGRIDAVANTLPALFMATQKRPDDFEIVMPAFGPVRYITWAGRKDEDSVTLIAKINARLQELNKDGTLNELQEKWLGGSAELPLELPAPQ</sequence>
<feature type="domain" description="Solute-binding protein family 3/N-terminal" evidence="2">
    <location>
        <begin position="71"/>
        <end position="302"/>
    </location>
</feature>
<dbReference type="RefSeq" id="WP_343061023.1">
    <property type="nucleotide sequence ID" value="NZ_JACIIU010000019.1"/>
</dbReference>
<organism evidence="3 4">
    <name type="scientific">Paenochrobactrum gallinarii</name>
    <dbReference type="NCBI Taxonomy" id="643673"/>
    <lineage>
        <taxon>Bacteria</taxon>
        <taxon>Pseudomonadati</taxon>
        <taxon>Pseudomonadota</taxon>
        <taxon>Alphaproteobacteria</taxon>
        <taxon>Hyphomicrobiales</taxon>
        <taxon>Brucellaceae</taxon>
        <taxon>Paenochrobactrum</taxon>
    </lineage>
</organism>
<keyword evidence="4" id="KW-1185">Reference proteome</keyword>
<evidence type="ECO:0000259" key="2">
    <source>
        <dbReference type="SMART" id="SM00062"/>
    </source>
</evidence>
<name>A0A841M7J0_9HYPH</name>
<keyword evidence="1" id="KW-0732">Signal</keyword>
<dbReference type="Pfam" id="PF00497">
    <property type="entry name" value="SBP_bac_3"/>
    <property type="match status" value="1"/>
</dbReference>
<dbReference type="SUPFAM" id="SSF53850">
    <property type="entry name" value="Periplasmic binding protein-like II"/>
    <property type="match status" value="1"/>
</dbReference>
<comment type="caution">
    <text evidence="3">The sequence shown here is derived from an EMBL/GenBank/DDBJ whole genome shotgun (WGS) entry which is preliminary data.</text>
</comment>
<evidence type="ECO:0000313" key="4">
    <source>
        <dbReference type="Proteomes" id="UP000555393"/>
    </source>
</evidence>
<dbReference type="AlphaFoldDB" id="A0A841M7J0"/>
<dbReference type="EMBL" id="JACIIU010000019">
    <property type="protein sequence ID" value="MBB6262221.1"/>
    <property type="molecule type" value="Genomic_DNA"/>
</dbReference>
<gene>
    <name evidence="3" type="ORF">FHS77_002793</name>
</gene>
<protein>
    <submittedName>
        <fullName evidence="3">Polar amino acid transport system substrate-binding protein</fullName>
    </submittedName>
</protein>
<reference evidence="3 4" key="1">
    <citation type="submission" date="2020-08" db="EMBL/GenBank/DDBJ databases">
        <title>Genomic Encyclopedia of Type Strains, Phase IV (KMG-IV): sequencing the most valuable type-strain genomes for metagenomic binning, comparative biology and taxonomic classification.</title>
        <authorList>
            <person name="Goeker M."/>
        </authorList>
    </citation>
    <scope>NUCLEOTIDE SEQUENCE [LARGE SCALE GENOMIC DNA]</scope>
    <source>
        <strain evidence="3 4">DSM 22336</strain>
    </source>
</reference>
<proteinExistence type="predicted"/>
<evidence type="ECO:0000256" key="1">
    <source>
        <dbReference type="ARBA" id="ARBA00022729"/>
    </source>
</evidence>
<dbReference type="PANTHER" id="PTHR35936:SF17">
    <property type="entry name" value="ARGININE-BINDING EXTRACELLULAR PROTEIN ARTP"/>
    <property type="match status" value="1"/>
</dbReference>
<evidence type="ECO:0000313" key="3">
    <source>
        <dbReference type="EMBL" id="MBB6262221.1"/>
    </source>
</evidence>
<dbReference type="Proteomes" id="UP000555393">
    <property type="component" value="Unassembled WGS sequence"/>
</dbReference>
<dbReference type="PANTHER" id="PTHR35936">
    <property type="entry name" value="MEMBRANE-BOUND LYTIC MUREIN TRANSGLYCOSYLASE F"/>
    <property type="match status" value="1"/>
</dbReference>
<dbReference type="InterPro" id="IPR001638">
    <property type="entry name" value="Solute-binding_3/MltF_N"/>
</dbReference>
<dbReference type="SMART" id="SM00062">
    <property type="entry name" value="PBPb"/>
    <property type="match status" value="1"/>
</dbReference>
<dbReference type="Gene3D" id="3.40.190.10">
    <property type="entry name" value="Periplasmic binding protein-like II"/>
    <property type="match status" value="2"/>
</dbReference>
<accession>A0A841M7J0</accession>